<dbReference type="RefSeq" id="WP_138537160.1">
    <property type="nucleotide sequence ID" value="NZ_CP045430.1"/>
</dbReference>
<sequence>MEFRNQLIIGISIIIGWVPSLILVALACLGVFSGALSLFDKAFPMAIAFVTLGVMGILGFVGSTSVCWGLKISYSKRFWFLLCGVASLLVVSLWLFNGRYNQLNPHDNATAYLFFYIFICPLLIGIFHVVLHIKNVGKVI</sequence>
<protein>
    <submittedName>
        <fullName evidence="1">Uncharacterized protein</fullName>
    </submittedName>
</protein>
<dbReference type="EMBL" id="CP045430">
    <property type="protein sequence ID" value="QPB85865.1"/>
    <property type="molecule type" value="Genomic_DNA"/>
</dbReference>
<reference evidence="1 2" key="1">
    <citation type="submission" date="2019-10" db="EMBL/GenBank/DDBJ databases">
        <title>Pseudoalteromonas rubra S4059.</title>
        <authorList>
            <person name="Paulsen S."/>
            <person name="Wang X."/>
        </authorList>
    </citation>
    <scope>NUCLEOTIDE SEQUENCE [LARGE SCALE GENOMIC DNA]</scope>
    <source>
        <strain evidence="1 2">S4059</strain>
    </source>
</reference>
<gene>
    <name evidence="1" type="ORF">CWC22_022965</name>
</gene>
<accession>A0A5S3V2P8</accession>
<evidence type="ECO:0000313" key="1">
    <source>
        <dbReference type="EMBL" id="QPB85865.1"/>
    </source>
</evidence>
<dbReference type="Proteomes" id="UP000305729">
    <property type="component" value="Chromosome 2"/>
</dbReference>
<name>A0A5S3V2P8_9GAMM</name>
<organism evidence="1 2">
    <name type="scientific">Pseudoalteromonas rubra</name>
    <dbReference type="NCBI Taxonomy" id="43658"/>
    <lineage>
        <taxon>Bacteria</taxon>
        <taxon>Pseudomonadati</taxon>
        <taxon>Pseudomonadota</taxon>
        <taxon>Gammaproteobacteria</taxon>
        <taxon>Alteromonadales</taxon>
        <taxon>Pseudoalteromonadaceae</taxon>
        <taxon>Pseudoalteromonas</taxon>
    </lineage>
</organism>
<dbReference type="AlphaFoldDB" id="A0A5S3V2P8"/>
<dbReference type="PROSITE" id="PS51257">
    <property type="entry name" value="PROKAR_LIPOPROTEIN"/>
    <property type="match status" value="1"/>
</dbReference>
<evidence type="ECO:0000313" key="2">
    <source>
        <dbReference type="Proteomes" id="UP000305729"/>
    </source>
</evidence>
<proteinExistence type="predicted"/>